<name>A0A452ZX25_AEGTS</name>
<reference evidence="1" key="5">
    <citation type="journal article" date="2021" name="G3 (Bethesda)">
        <title>Aegilops tauschii genome assembly Aet v5.0 features greater sequence contiguity and improved annotation.</title>
        <authorList>
            <person name="Wang L."/>
            <person name="Zhu T."/>
            <person name="Rodriguez J.C."/>
            <person name="Deal K.R."/>
            <person name="Dubcovsky J."/>
            <person name="McGuire P.E."/>
            <person name="Lux T."/>
            <person name="Spannagl M."/>
            <person name="Mayer K.F.X."/>
            <person name="Baldrich P."/>
            <person name="Meyers B.C."/>
            <person name="Huo N."/>
            <person name="Gu Y.Q."/>
            <person name="Zhou H."/>
            <person name="Devos K.M."/>
            <person name="Bennetzen J.L."/>
            <person name="Unver T."/>
            <person name="Budak H."/>
            <person name="Gulick P.J."/>
            <person name="Galiba G."/>
            <person name="Kalapos B."/>
            <person name="Nelson D.R."/>
            <person name="Li P."/>
            <person name="You F.M."/>
            <person name="Luo M.C."/>
            <person name="Dvorak J."/>
        </authorList>
    </citation>
    <scope>NUCLEOTIDE SEQUENCE [LARGE SCALE GENOMIC DNA]</scope>
    <source>
        <strain evidence="1">cv. AL8/78</strain>
    </source>
</reference>
<reference evidence="1" key="4">
    <citation type="submission" date="2019-03" db="UniProtKB">
        <authorList>
            <consortium name="EnsemblPlants"/>
        </authorList>
    </citation>
    <scope>IDENTIFICATION</scope>
</reference>
<reference evidence="2" key="1">
    <citation type="journal article" date="2014" name="Science">
        <title>Ancient hybridizations among the ancestral genomes of bread wheat.</title>
        <authorList>
            <consortium name="International Wheat Genome Sequencing Consortium,"/>
            <person name="Marcussen T."/>
            <person name="Sandve S.R."/>
            <person name="Heier L."/>
            <person name="Spannagl M."/>
            <person name="Pfeifer M."/>
            <person name="Jakobsen K.S."/>
            <person name="Wulff B.B."/>
            <person name="Steuernagel B."/>
            <person name="Mayer K.F."/>
            <person name="Olsen O.A."/>
        </authorList>
    </citation>
    <scope>NUCLEOTIDE SEQUENCE [LARGE SCALE GENOMIC DNA]</scope>
    <source>
        <strain evidence="2">cv. AL8/78</strain>
    </source>
</reference>
<dbReference type="AlphaFoldDB" id="A0A452ZX25"/>
<organism evidence="1 2">
    <name type="scientific">Aegilops tauschii subsp. strangulata</name>
    <name type="common">Goatgrass</name>
    <dbReference type="NCBI Taxonomy" id="200361"/>
    <lineage>
        <taxon>Eukaryota</taxon>
        <taxon>Viridiplantae</taxon>
        <taxon>Streptophyta</taxon>
        <taxon>Embryophyta</taxon>
        <taxon>Tracheophyta</taxon>
        <taxon>Spermatophyta</taxon>
        <taxon>Magnoliopsida</taxon>
        <taxon>Liliopsida</taxon>
        <taxon>Poales</taxon>
        <taxon>Poaceae</taxon>
        <taxon>BOP clade</taxon>
        <taxon>Pooideae</taxon>
        <taxon>Triticodae</taxon>
        <taxon>Triticeae</taxon>
        <taxon>Triticinae</taxon>
        <taxon>Aegilops</taxon>
    </lineage>
</organism>
<sequence>RHQKNLAASSSIPPLEVRIPESQPTGGIKVLSFHSPSFGFRPWR</sequence>
<proteinExistence type="predicted"/>
<keyword evidence="2" id="KW-1185">Reference proteome</keyword>
<reference evidence="2" key="2">
    <citation type="journal article" date="2017" name="Nat. Plants">
        <title>The Aegilops tauschii genome reveals multiple impacts of transposons.</title>
        <authorList>
            <person name="Zhao G."/>
            <person name="Zou C."/>
            <person name="Li K."/>
            <person name="Wang K."/>
            <person name="Li T."/>
            <person name="Gao L."/>
            <person name="Zhang X."/>
            <person name="Wang H."/>
            <person name="Yang Z."/>
            <person name="Liu X."/>
            <person name="Jiang W."/>
            <person name="Mao L."/>
            <person name="Kong X."/>
            <person name="Jiao Y."/>
            <person name="Jia J."/>
        </authorList>
    </citation>
    <scope>NUCLEOTIDE SEQUENCE [LARGE SCALE GENOMIC DNA]</scope>
    <source>
        <strain evidence="2">cv. AL8/78</strain>
    </source>
</reference>
<evidence type="ECO:0000313" key="2">
    <source>
        <dbReference type="Proteomes" id="UP000015105"/>
    </source>
</evidence>
<dbReference type="Gramene" id="AET1Gv20955300.1">
    <property type="protein sequence ID" value="AET1Gv20955300.1"/>
    <property type="gene ID" value="AET1Gv20955300"/>
</dbReference>
<accession>A0A452ZX25</accession>
<protein>
    <submittedName>
        <fullName evidence="1">Uncharacterized protein</fullName>
    </submittedName>
</protein>
<reference evidence="1" key="3">
    <citation type="journal article" date="2017" name="Nature">
        <title>Genome sequence of the progenitor of the wheat D genome Aegilops tauschii.</title>
        <authorList>
            <person name="Luo M.C."/>
            <person name="Gu Y.Q."/>
            <person name="Puiu D."/>
            <person name="Wang H."/>
            <person name="Twardziok S.O."/>
            <person name="Deal K.R."/>
            <person name="Huo N."/>
            <person name="Zhu T."/>
            <person name="Wang L."/>
            <person name="Wang Y."/>
            <person name="McGuire P.E."/>
            <person name="Liu S."/>
            <person name="Long H."/>
            <person name="Ramasamy R.K."/>
            <person name="Rodriguez J.C."/>
            <person name="Van S.L."/>
            <person name="Yuan L."/>
            <person name="Wang Z."/>
            <person name="Xia Z."/>
            <person name="Xiao L."/>
            <person name="Anderson O.D."/>
            <person name="Ouyang S."/>
            <person name="Liang Y."/>
            <person name="Zimin A.V."/>
            <person name="Pertea G."/>
            <person name="Qi P."/>
            <person name="Bennetzen J.L."/>
            <person name="Dai X."/>
            <person name="Dawson M.W."/>
            <person name="Muller H.G."/>
            <person name="Kugler K."/>
            <person name="Rivarola-Duarte L."/>
            <person name="Spannagl M."/>
            <person name="Mayer K.F.X."/>
            <person name="Lu F.H."/>
            <person name="Bevan M.W."/>
            <person name="Leroy P."/>
            <person name="Li P."/>
            <person name="You F.M."/>
            <person name="Sun Q."/>
            <person name="Liu Z."/>
            <person name="Lyons E."/>
            <person name="Wicker T."/>
            <person name="Salzberg S.L."/>
            <person name="Devos K.M."/>
            <person name="Dvorak J."/>
        </authorList>
    </citation>
    <scope>NUCLEOTIDE SEQUENCE [LARGE SCALE GENOMIC DNA]</scope>
    <source>
        <strain evidence="1">cv. AL8/78</strain>
    </source>
</reference>
<evidence type="ECO:0000313" key="1">
    <source>
        <dbReference type="EnsemblPlants" id="AET1Gv20955300.1"/>
    </source>
</evidence>
<dbReference type="Proteomes" id="UP000015105">
    <property type="component" value="Chromosome 1D"/>
</dbReference>
<dbReference type="EnsemblPlants" id="AET1Gv20955300.1">
    <property type="protein sequence ID" value="AET1Gv20955300.1"/>
    <property type="gene ID" value="AET1Gv20955300"/>
</dbReference>